<accession>A0A2T3KLS0</accession>
<keyword evidence="1" id="KW-0812">Transmembrane</keyword>
<organism evidence="2 3">
    <name type="scientific">Photobacterium kishitanii</name>
    <dbReference type="NCBI Taxonomy" id="318456"/>
    <lineage>
        <taxon>Bacteria</taxon>
        <taxon>Pseudomonadati</taxon>
        <taxon>Pseudomonadota</taxon>
        <taxon>Gammaproteobacteria</taxon>
        <taxon>Vibrionales</taxon>
        <taxon>Vibrionaceae</taxon>
        <taxon>Photobacterium</taxon>
    </lineage>
</organism>
<feature type="transmembrane region" description="Helical" evidence="1">
    <location>
        <begin position="13"/>
        <end position="31"/>
    </location>
</feature>
<keyword evidence="1" id="KW-1133">Transmembrane helix</keyword>
<dbReference type="EMBL" id="PYNF01000003">
    <property type="protein sequence ID" value="PSV00642.1"/>
    <property type="molecule type" value="Genomic_DNA"/>
</dbReference>
<evidence type="ECO:0000313" key="2">
    <source>
        <dbReference type="EMBL" id="PSV00642.1"/>
    </source>
</evidence>
<feature type="transmembrane region" description="Helical" evidence="1">
    <location>
        <begin position="69"/>
        <end position="89"/>
    </location>
</feature>
<sequence>MVALSSYFTQLEIAYIISLGDMAFCLTRLLVWSFNVRGSYAGCLFKIFNLFLSSKMGLCLGATFEFKKWNGVLVLFLGSKMGLCLGATFEFKKWNDVLVLFLGSKMGLCLGATFEFKIWGVFGAIFEFKNGMVFGCDF</sequence>
<keyword evidence="1" id="KW-0472">Membrane</keyword>
<dbReference type="AlphaFoldDB" id="A0A2T3KLS0"/>
<name>A0A2T3KLS0_9GAMM</name>
<evidence type="ECO:0000256" key="1">
    <source>
        <dbReference type="SAM" id="Phobius"/>
    </source>
</evidence>
<gene>
    <name evidence="2" type="ORF">C9J27_05755</name>
</gene>
<reference evidence="2 3" key="1">
    <citation type="submission" date="2018-01" db="EMBL/GenBank/DDBJ databases">
        <title>Whole genome sequencing of Histamine producing bacteria.</title>
        <authorList>
            <person name="Butler K."/>
        </authorList>
    </citation>
    <scope>NUCLEOTIDE SEQUENCE [LARGE SCALE GENOMIC DNA]</scope>
    <source>
        <strain evidence="2 3">FS-7.2</strain>
    </source>
</reference>
<dbReference type="RefSeq" id="WP_107289272.1">
    <property type="nucleotide sequence ID" value="NZ_PYNF01000003.1"/>
</dbReference>
<proteinExistence type="predicted"/>
<comment type="caution">
    <text evidence="2">The sequence shown here is derived from an EMBL/GenBank/DDBJ whole genome shotgun (WGS) entry which is preliminary data.</text>
</comment>
<protein>
    <submittedName>
        <fullName evidence="2">Uncharacterized protein</fullName>
    </submittedName>
</protein>
<dbReference type="Proteomes" id="UP000241426">
    <property type="component" value="Unassembled WGS sequence"/>
</dbReference>
<evidence type="ECO:0000313" key="3">
    <source>
        <dbReference type="Proteomes" id="UP000241426"/>
    </source>
</evidence>
<feature type="transmembrane region" description="Helical" evidence="1">
    <location>
        <begin position="43"/>
        <end position="63"/>
    </location>
</feature>